<name>A2F4T3_TRIV3</name>
<evidence type="ECO:0000256" key="1">
    <source>
        <dbReference type="ARBA" id="ARBA00022737"/>
    </source>
</evidence>
<dbReference type="PANTHER" id="PTHR24198">
    <property type="entry name" value="ANKYRIN REPEAT AND PROTEIN KINASE DOMAIN-CONTAINING PROTEIN"/>
    <property type="match status" value="1"/>
</dbReference>
<dbReference type="EMBL" id="DS113614">
    <property type="protein sequence ID" value="EAY00096.1"/>
    <property type="molecule type" value="Genomic_DNA"/>
</dbReference>
<dbReference type="InterPro" id="IPR036770">
    <property type="entry name" value="Ankyrin_rpt-contain_sf"/>
</dbReference>
<proteinExistence type="predicted"/>
<dbReference type="RefSeq" id="XP_001313025.1">
    <property type="nucleotide sequence ID" value="XM_001313024.1"/>
</dbReference>
<dbReference type="VEuPathDB" id="TrichDB:TVAG_328580"/>
<keyword evidence="2" id="KW-0040">ANK repeat</keyword>
<gene>
    <name evidence="3" type="ORF">TVAG_328580</name>
</gene>
<dbReference type="AlphaFoldDB" id="A2F4T3"/>
<dbReference type="VEuPathDB" id="TrichDB:TVAGG3_0149140"/>
<dbReference type="Pfam" id="PF12796">
    <property type="entry name" value="Ank_2"/>
    <property type="match status" value="1"/>
</dbReference>
<evidence type="ECO:0000313" key="4">
    <source>
        <dbReference type="Proteomes" id="UP000001542"/>
    </source>
</evidence>
<dbReference type="KEGG" id="tva:4757913"/>
<sequence>MLWSQWRSMYSSNLVITTTPESIIRPIRENDIIELQKPNLKIPRDTTINLNTESQQQQQLSMRNLSALHVAAMYDALDSFIFLERELNINPLIQTPENLNPFHYACYYNSYEIAMYLICKYPNEAKKIYTNTKYQYIYLCAMGHATKILVELFKNGATFENTQNTEANPINYAIKIKDIEILTILLNYAPQTKSDQGQLTPIMQAIVNSQQSAVPLLFDHGYDPTSITAEGRTALFINLFTIKSVELTRLLCNAMDKVDIPENMKKMAAVHYICCCGIPEIAKIVLSKGINVNRIDENNAVGPKHLVDIASEQAALEILKLLFDYGYEVDLRADNQSNTALGEFMLGIRTYPQIVDFLISRNANIDLPCFNQNVKSSKNENTIRAKLLRKPAYAKICAKYHIKK</sequence>
<dbReference type="Gene3D" id="1.25.40.20">
    <property type="entry name" value="Ankyrin repeat-containing domain"/>
    <property type="match status" value="2"/>
</dbReference>
<dbReference type="SUPFAM" id="SSF48403">
    <property type="entry name" value="Ankyrin repeat"/>
    <property type="match status" value="2"/>
</dbReference>
<dbReference type="InParanoid" id="A2F4T3"/>
<reference evidence="3" key="2">
    <citation type="journal article" date="2007" name="Science">
        <title>Draft genome sequence of the sexually transmitted pathogen Trichomonas vaginalis.</title>
        <authorList>
            <person name="Carlton J.M."/>
            <person name="Hirt R.P."/>
            <person name="Silva J.C."/>
            <person name="Delcher A.L."/>
            <person name="Schatz M."/>
            <person name="Zhao Q."/>
            <person name="Wortman J.R."/>
            <person name="Bidwell S.L."/>
            <person name="Alsmark U.C.M."/>
            <person name="Besteiro S."/>
            <person name="Sicheritz-Ponten T."/>
            <person name="Noel C.J."/>
            <person name="Dacks J.B."/>
            <person name="Foster P.G."/>
            <person name="Simillion C."/>
            <person name="Van de Peer Y."/>
            <person name="Miranda-Saavedra D."/>
            <person name="Barton G.J."/>
            <person name="Westrop G.D."/>
            <person name="Mueller S."/>
            <person name="Dessi D."/>
            <person name="Fiori P.L."/>
            <person name="Ren Q."/>
            <person name="Paulsen I."/>
            <person name="Zhang H."/>
            <person name="Bastida-Corcuera F.D."/>
            <person name="Simoes-Barbosa A."/>
            <person name="Brown M.T."/>
            <person name="Hayes R.D."/>
            <person name="Mukherjee M."/>
            <person name="Okumura C.Y."/>
            <person name="Schneider R."/>
            <person name="Smith A.J."/>
            <person name="Vanacova S."/>
            <person name="Villalvazo M."/>
            <person name="Haas B.J."/>
            <person name="Pertea M."/>
            <person name="Feldblyum T.V."/>
            <person name="Utterback T.R."/>
            <person name="Shu C.L."/>
            <person name="Osoegawa K."/>
            <person name="de Jong P.J."/>
            <person name="Hrdy I."/>
            <person name="Horvathova L."/>
            <person name="Zubacova Z."/>
            <person name="Dolezal P."/>
            <person name="Malik S.B."/>
            <person name="Logsdon J.M. Jr."/>
            <person name="Henze K."/>
            <person name="Gupta A."/>
            <person name="Wang C.C."/>
            <person name="Dunne R.L."/>
            <person name="Upcroft J.A."/>
            <person name="Upcroft P."/>
            <person name="White O."/>
            <person name="Salzberg S.L."/>
            <person name="Tang P."/>
            <person name="Chiu C.-H."/>
            <person name="Lee Y.-S."/>
            <person name="Embley T.M."/>
            <person name="Coombs G.H."/>
            <person name="Mottram J.C."/>
            <person name="Tachezy J."/>
            <person name="Fraser-Liggett C.M."/>
            <person name="Johnson P.J."/>
        </authorList>
    </citation>
    <scope>NUCLEOTIDE SEQUENCE [LARGE SCALE GENOMIC DNA]</scope>
    <source>
        <strain evidence="3">G3</strain>
    </source>
</reference>
<dbReference type="OrthoDB" id="9984784at2759"/>
<dbReference type="PANTHER" id="PTHR24198:SF165">
    <property type="entry name" value="ANKYRIN REPEAT-CONTAINING PROTEIN-RELATED"/>
    <property type="match status" value="1"/>
</dbReference>
<organism evidence="3 4">
    <name type="scientific">Trichomonas vaginalis (strain ATCC PRA-98 / G3)</name>
    <dbReference type="NCBI Taxonomy" id="412133"/>
    <lineage>
        <taxon>Eukaryota</taxon>
        <taxon>Metamonada</taxon>
        <taxon>Parabasalia</taxon>
        <taxon>Trichomonadida</taxon>
        <taxon>Trichomonadidae</taxon>
        <taxon>Trichomonas</taxon>
    </lineage>
</organism>
<reference evidence="3" key="1">
    <citation type="submission" date="2006-10" db="EMBL/GenBank/DDBJ databases">
        <authorList>
            <person name="Amadeo P."/>
            <person name="Zhao Q."/>
            <person name="Wortman J."/>
            <person name="Fraser-Liggett C."/>
            <person name="Carlton J."/>
        </authorList>
    </citation>
    <scope>NUCLEOTIDE SEQUENCE</scope>
    <source>
        <strain evidence="3">G3</strain>
    </source>
</reference>
<evidence type="ECO:0000256" key="2">
    <source>
        <dbReference type="ARBA" id="ARBA00023043"/>
    </source>
</evidence>
<accession>A2F4T3</accession>
<dbReference type="eggNOG" id="KOG0504">
    <property type="taxonomic scope" value="Eukaryota"/>
</dbReference>
<dbReference type="InterPro" id="IPR002110">
    <property type="entry name" value="Ankyrin_rpt"/>
</dbReference>
<dbReference type="STRING" id="5722.A2F4T3"/>
<evidence type="ECO:0000313" key="3">
    <source>
        <dbReference type="EMBL" id="EAY00096.1"/>
    </source>
</evidence>
<protein>
    <submittedName>
        <fullName evidence="3">Uncharacterized protein</fullName>
    </submittedName>
</protein>
<dbReference type="SMART" id="SM00248">
    <property type="entry name" value="ANK"/>
    <property type="match status" value="8"/>
</dbReference>
<dbReference type="SMR" id="A2F4T3"/>
<keyword evidence="4" id="KW-1185">Reference proteome</keyword>
<keyword evidence="1" id="KW-0677">Repeat</keyword>
<dbReference type="Proteomes" id="UP000001542">
    <property type="component" value="Unassembled WGS sequence"/>
</dbReference>